<evidence type="ECO:0000313" key="6">
    <source>
        <dbReference type="EMBL" id="SVA77039.1"/>
    </source>
</evidence>
<dbReference type="CDD" id="cd00077">
    <property type="entry name" value="HDc"/>
    <property type="match status" value="1"/>
</dbReference>
<dbReference type="Pfam" id="PF13291">
    <property type="entry name" value="ACT_4"/>
    <property type="match status" value="1"/>
</dbReference>
<dbReference type="FunFam" id="3.30.460.10:FF:000001">
    <property type="entry name" value="GTP pyrophosphokinase RelA"/>
    <property type="match status" value="1"/>
</dbReference>
<dbReference type="Pfam" id="PF04607">
    <property type="entry name" value="RelA_SpoT"/>
    <property type="match status" value="1"/>
</dbReference>
<dbReference type="SUPFAM" id="SSF81271">
    <property type="entry name" value="TGS-like"/>
    <property type="match status" value="1"/>
</dbReference>
<dbReference type="FunFam" id="3.10.20.30:FF:000002">
    <property type="entry name" value="GTP pyrophosphokinase (RelA/SpoT)"/>
    <property type="match status" value="1"/>
</dbReference>
<dbReference type="Gene3D" id="1.10.3210.10">
    <property type="entry name" value="Hypothetical protein af1432"/>
    <property type="match status" value="1"/>
</dbReference>
<dbReference type="InterPro" id="IPR043519">
    <property type="entry name" value="NT_sf"/>
</dbReference>
<evidence type="ECO:0008006" key="7">
    <source>
        <dbReference type="Google" id="ProtNLM"/>
    </source>
</evidence>
<dbReference type="SMART" id="SM00954">
    <property type="entry name" value="RelA_SpoT"/>
    <property type="match status" value="1"/>
</dbReference>
<dbReference type="Pfam" id="PF13328">
    <property type="entry name" value="HD_4"/>
    <property type="match status" value="1"/>
</dbReference>
<dbReference type="InterPro" id="IPR007685">
    <property type="entry name" value="RelA_SpoT"/>
</dbReference>
<dbReference type="PANTHER" id="PTHR21262">
    <property type="entry name" value="GUANOSINE-3',5'-BIS DIPHOSPHATE 3'-PYROPHOSPHOHYDROLASE"/>
    <property type="match status" value="1"/>
</dbReference>
<dbReference type="SUPFAM" id="SSF55021">
    <property type="entry name" value="ACT-like"/>
    <property type="match status" value="1"/>
</dbReference>
<dbReference type="SUPFAM" id="SSF109604">
    <property type="entry name" value="HD-domain/PDEase-like"/>
    <property type="match status" value="1"/>
</dbReference>
<feature type="domain" description="ACT" evidence="3">
    <location>
        <begin position="636"/>
        <end position="709"/>
    </location>
</feature>
<dbReference type="Gene3D" id="3.30.460.10">
    <property type="entry name" value="Beta Polymerase, domain 2"/>
    <property type="match status" value="1"/>
</dbReference>
<dbReference type="EMBL" id="UINC01018356">
    <property type="protein sequence ID" value="SVA77039.1"/>
    <property type="molecule type" value="Genomic_DNA"/>
</dbReference>
<evidence type="ECO:0000256" key="2">
    <source>
        <dbReference type="ARBA" id="ARBA00025704"/>
    </source>
</evidence>
<dbReference type="CDD" id="cd04876">
    <property type="entry name" value="ACT_RelA-SpoT"/>
    <property type="match status" value="1"/>
</dbReference>
<dbReference type="InterPro" id="IPR045600">
    <property type="entry name" value="RelA/SpoT_AH_RIS"/>
</dbReference>
<dbReference type="Gene3D" id="3.30.70.260">
    <property type="match status" value="1"/>
</dbReference>
<dbReference type="CDD" id="cd05399">
    <property type="entry name" value="NT_Rel-Spo_like"/>
    <property type="match status" value="1"/>
</dbReference>
<dbReference type="InterPro" id="IPR045865">
    <property type="entry name" value="ACT-like_dom_sf"/>
</dbReference>
<sequence length="709" mass="80911">MNLVDAVTVGPGEEKDEIKSLLWKAYEYGDYHHEGQKRHSGKNYFTHCVAVAQKLASWKMDTTTIIAGLLHDTIEDTDVSVDGLRQEFGDDLANLVEGVTKIGGIHFSTRKEKQAGNFMKMLLSVAKDLRVIIIKFADRLHNMETIKHMSKIKQHRIAVETRDVYVPLAHRLGMSSVKSQLEDLVFRVLDPSGYKKLDSQIKSSKRQRDKFIKEIIGPVADELKIYEIIPKVYGRSKSYSSIHGKMMSRDKSFEEIYDLYAIRIIVEKIEQCYLALGIVHSLYKPIQERFKDFIANPKTNGYQSVHTTVVGRKGRLVEIQIRTGDMEDTAEIGVAAHWVYKDGKSSGIDKNVKWLRELLEILQNESADPKEFMELLKIDLYNEEIFVFTPVGDLIQLPVGATPVDFAFQVHTQVGMHCMGAKINHSVVPLNTKLNNGDMVEIITSKSQMPSYGWQKFIVTTKARNQVNRYLKMVQDEESIKIGEELLEKTLRRMKMLKDIKEFRESFSKFGYSDSGALLKAIGSGMITVRDMFRKLRPQVDEIEDKIEEEESSRFFNFARSQTKGIILDGIDNLMVNFGKCCNPIPGDELIGFVTRGRGITVHQNACKSLPLLSHESDRLIPVEWNVKSSDHFNVRLRVVVQDHKGALKDMSECISKQNVNIASVDIKVKESIGVAHFIVQVNNNRQLNRLMRKMTKLKYVDYVERAGR</sequence>
<dbReference type="NCBIfam" id="TIGR00691">
    <property type="entry name" value="spoT_relA"/>
    <property type="match status" value="1"/>
</dbReference>
<dbReference type="PROSITE" id="PS51671">
    <property type="entry name" value="ACT"/>
    <property type="match status" value="1"/>
</dbReference>
<proteinExistence type="inferred from homology"/>
<dbReference type="InterPro" id="IPR012675">
    <property type="entry name" value="Beta-grasp_dom_sf"/>
</dbReference>
<dbReference type="InterPro" id="IPR004095">
    <property type="entry name" value="TGS"/>
</dbReference>
<evidence type="ECO:0000256" key="1">
    <source>
        <dbReference type="ARBA" id="ARBA00007476"/>
    </source>
</evidence>
<dbReference type="Pfam" id="PF02824">
    <property type="entry name" value="TGS"/>
    <property type="match status" value="1"/>
</dbReference>
<dbReference type="PANTHER" id="PTHR21262:SF31">
    <property type="entry name" value="GTP PYROPHOSPHOKINASE"/>
    <property type="match status" value="1"/>
</dbReference>
<dbReference type="PROSITE" id="PS51831">
    <property type="entry name" value="HD"/>
    <property type="match status" value="1"/>
</dbReference>
<feature type="domain" description="TGS" evidence="5">
    <location>
        <begin position="383"/>
        <end position="444"/>
    </location>
</feature>
<dbReference type="FunFam" id="1.10.3210.10:FF:000001">
    <property type="entry name" value="GTP pyrophosphokinase RelA"/>
    <property type="match status" value="1"/>
</dbReference>
<gene>
    <name evidence="6" type="ORF">METZ01_LOCUS129893</name>
</gene>
<dbReference type="AlphaFoldDB" id="A0A381YJ39"/>
<comment type="similarity">
    <text evidence="1">Belongs to the RelA/SpoT family.</text>
</comment>
<evidence type="ECO:0000259" key="4">
    <source>
        <dbReference type="PROSITE" id="PS51831"/>
    </source>
</evidence>
<evidence type="ECO:0000259" key="5">
    <source>
        <dbReference type="PROSITE" id="PS51880"/>
    </source>
</evidence>
<name>A0A381YJ39_9ZZZZ</name>
<dbReference type="GO" id="GO:0015969">
    <property type="term" value="P:guanosine tetraphosphate metabolic process"/>
    <property type="evidence" value="ECO:0007669"/>
    <property type="project" value="InterPro"/>
</dbReference>
<comment type="pathway">
    <text evidence="2">Purine metabolism.</text>
</comment>
<feature type="domain" description="HD" evidence="4">
    <location>
        <begin position="44"/>
        <end position="143"/>
    </location>
</feature>
<dbReference type="InterPro" id="IPR002912">
    <property type="entry name" value="ACT_dom"/>
</dbReference>
<dbReference type="PROSITE" id="PS51880">
    <property type="entry name" value="TGS"/>
    <property type="match status" value="1"/>
</dbReference>
<dbReference type="SUPFAM" id="SSF81301">
    <property type="entry name" value="Nucleotidyltransferase"/>
    <property type="match status" value="1"/>
</dbReference>
<dbReference type="Pfam" id="PF19296">
    <property type="entry name" value="RelA_AH_RIS"/>
    <property type="match status" value="1"/>
</dbReference>
<dbReference type="InterPro" id="IPR006674">
    <property type="entry name" value="HD_domain"/>
</dbReference>
<dbReference type="InterPro" id="IPR033655">
    <property type="entry name" value="TGS_RelA/SpoT"/>
</dbReference>
<reference evidence="6" key="1">
    <citation type="submission" date="2018-05" db="EMBL/GenBank/DDBJ databases">
        <authorList>
            <person name="Lanie J.A."/>
            <person name="Ng W.-L."/>
            <person name="Kazmierczak K.M."/>
            <person name="Andrzejewski T.M."/>
            <person name="Davidsen T.M."/>
            <person name="Wayne K.J."/>
            <person name="Tettelin H."/>
            <person name="Glass J.I."/>
            <person name="Rusch D."/>
            <person name="Podicherti R."/>
            <person name="Tsui H.-C.T."/>
            <person name="Winkler M.E."/>
        </authorList>
    </citation>
    <scope>NUCLEOTIDE SEQUENCE</scope>
</reference>
<dbReference type="Gene3D" id="3.10.20.30">
    <property type="match status" value="1"/>
</dbReference>
<evidence type="ECO:0000259" key="3">
    <source>
        <dbReference type="PROSITE" id="PS51671"/>
    </source>
</evidence>
<dbReference type="GO" id="GO:0005886">
    <property type="term" value="C:plasma membrane"/>
    <property type="evidence" value="ECO:0007669"/>
    <property type="project" value="TreeGrafter"/>
</dbReference>
<dbReference type="SMART" id="SM00471">
    <property type="entry name" value="HDc"/>
    <property type="match status" value="1"/>
</dbReference>
<accession>A0A381YJ39</accession>
<dbReference type="InterPro" id="IPR003607">
    <property type="entry name" value="HD/PDEase_dom"/>
</dbReference>
<dbReference type="CDD" id="cd01668">
    <property type="entry name" value="TGS_RSH"/>
    <property type="match status" value="1"/>
</dbReference>
<protein>
    <recommendedName>
        <fullName evidence="7">TGS domain-containing protein</fullName>
    </recommendedName>
</protein>
<organism evidence="6">
    <name type="scientific">marine metagenome</name>
    <dbReference type="NCBI Taxonomy" id="408172"/>
    <lineage>
        <taxon>unclassified sequences</taxon>
        <taxon>metagenomes</taxon>
        <taxon>ecological metagenomes</taxon>
    </lineage>
</organism>
<dbReference type="InterPro" id="IPR012676">
    <property type="entry name" value="TGS-like"/>
</dbReference>
<dbReference type="InterPro" id="IPR004811">
    <property type="entry name" value="RelA/Spo_fam"/>
</dbReference>